<feature type="compositionally biased region" description="Basic and acidic residues" evidence="1">
    <location>
        <begin position="113"/>
        <end position="126"/>
    </location>
</feature>
<dbReference type="Pfam" id="PF21348">
    <property type="entry name" value="RGL11_C"/>
    <property type="match status" value="1"/>
</dbReference>
<evidence type="ECO:0000259" key="2">
    <source>
        <dbReference type="Pfam" id="PF21348"/>
    </source>
</evidence>
<dbReference type="EMBL" id="JEMC01002808">
    <property type="protein sequence ID" value="KYF85101.1"/>
    <property type="molecule type" value="Genomic_DNA"/>
</dbReference>
<evidence type="ECO:0000256" key="1">
    <source>
        <dbReference type="SAM" id="MobiDB-lite"/>
    </source>
</evidence>
<dbReference type="InterPro" id="IPR034641">
    <property type="entry name" value="RGL11"/>
</dbReference>
<evidence type="ECO:0000313" key="4">
    <source>
        <dbReference type="Proteomes" id="UP000075515"/>
    </source>
</evidence>
<sequence>MNFLIWWDGDESRELLDGNTVTNFDGEGRGFTASGCTSINGSKSVPTLSADLFGDWREEVVFLCGDSLRIYTTDQITRRRIYTLMHDPQYRANVSAQNATYNQPPHTSFHIGDGMREPPRPDITVR</sequence>
<reference evidence="3 4" key="1">
    <citation type="submission" date="2014-02" db="EMBL/GenBank/DDBJ databases">
        <title>The small core and large imbalanced accessory genome model reveals a collaborative survival strategy of Sorangium cellulosum strains in nature.</title>
        <authorList>
            <person name="Han K."/>
            <person name="Peng R."/>
            <person name="Blom J."/>
            <person name="Li Y.-Z."/>
        </authorList>
    </citation>
    <scope>NUCLEOTIDE SEQUENCE [LARGE SCALE GENOMIC DNA]</scope>
    <source>
        <strain evidence="3 4">So0149</strain>
    </source>
</reference>
<name>A0A150S4T4_SORCE</name>
<dbReference type="InterPro" id="IPR049366">
    <property type="entry name" value="RGL11_C"/>
</dbReference>
<protein>
    <recommendedName>
        <fullName evidence="2">Rhamnogalacturonan lyase family 11 C-terminal domain-containing protein</fullName>
    </recommendedName>
</protein>
<comment type="caution">
    <text evidence="3">The sequence shown here is derived from an EMBL/GenBank/DDBJ whole genome shotgun (WGS) entry which is preliminary data.</text>
</comment>
<dbReference type="AlphaFoldDB" id="A0A150S4T4"/>
<dbReference type="PANTHER" id="PTHR43118:SF1">
    <property type="entry name" value="RHAMNOGALACTURONAN LYASE (EUROFUNG)"/>
    <property type="match status" value="1"/>
</dbReference>
<accession>A0A150S4T4</accession>
<evidence type="ECO:0000313" key="3">
    <source>
        <dbReference type="EMBL" id="KYF85101.1"/>
    </source>
</evidence>
<feature type="region of interest" description="Disordered" evidence="1">
    <location>
        <begin position="97"/>
        <end position="126"/>
    </location>
</feature>
<feature type="compositionally biased region" description="Polar residues" evidence="1">
    <location>
        <begin position="97"/>
        <end position="106"/>
    </location>
</feature>
<gene>
    <name evidence="3" type="ORF">BE18_14760</name>
</gene>
<proteinExistence type="predicted"/>
<feature type="domain" description="Rhamnogalacturonan lyase family 11 C-terminal" evidence="2">
    <location>
        <begin position="1"/>
        <end position="121"/>
    </location>
</feature>
<dbReference type="Proteomes" id="UP000075515">
    <property type="component" value="Unassembled WGS sequence"/>
</dbReference>
<organism evidence="3 4">
    <name type="scientific">Sorangium cellulosum</name>
    <name type="common">Polyangium cellulosum</name>
    <dbReference type="NCBI Taxonomy" id="56"/>
    <lineage>
        <taxon>Bacteria</taxon>
        <taxon>Pseudomonadati</taxon>
        <taxon>Myxococcota</taxon>
        <taxon>Polyangia</taxon>
        <taxon>Polyangiales</taxon>
        <taxon>Polyangiaceae</taxon>
        <taxon>Sorangium</taxon>
    </lineage>
</organism>
<dbReference type="PANTHER" id="PTHR43118">
    <property type="entry name" value="RHAMNOGALACTURONAN LYASE (EUROFUNG)"/>
    <property type="match status" value="1"/>
</dbReference>